<dbReference type="Gene3D" id="3.30.420.40">
    <property type="match status" value="1"/>
</dbReference>
<evidence type="ECO:0000313" key="13">
    <source>
        <dbReference type="Proteomes" id="UP000233491"/>
    </source>
</evidence>
<comment type="similarity">
    <text evidence="2 8">Belongs to the carbamoyltransferase HypF family.</text>
</comment>
<dbReference type="InterPro" id="IPR055128">
    <property type="entry name" value="HypF_C_2"/>
</dbReference>
<dbReference type="Pfam" id="PF17788">
    <property type="entry name" value="HypF_C"/>
    <property type="match status" value="1"/>
</dbReference>
<comment type="caution">
    <text evidence="12">The sequence shown here is derived from an EMBL/GenBank/DDBJ whole genome shotgun (WGS) entry which is preliminary data.</text>
</comment>
<dbReference type="Gene3D" id="3.30.110.120">
    <property type="match status" value="1"/>
</dbReference>
<dbReference type="PANTHER" id="PTHR42959:SF1">
    <property type="entry name" value="CARBAMOYLTRANSFERASE HYPF"/>
    <property type="match status" value="1"/>
</dbReference>
<keyword evidence="13" id="KW-1185">Reference proteome</keyword>
<dbReference type="GO" id="GO:0016743">
    <property type="term" value="F:carboxyl- or carbamoyltransferase activity"/>
    <property type="evidence" value="ECO:0007669"/>
    <property type="project" value="UniProtKB-UniRule"/>
</dbReference>
<feature type="active site" evidence="9">
    <location>
        <position position="30"/>
    </location>
</feature>
<dbReference type="PANTHER" id="PTHR42959">
    <property type="entry name" value="CARBAMOYLTRANSFERASE"/>
    <property type="match status" value="1"/>
</dbReference>
<organism evidence="12 13">
    <name type="scientific">Pleomorphomonas diazotrophica</name>
    <dbReference type="NCBI Taxonomy" id="1166257"/>
    <lineage>
        <taxon>Bacteria</taxon>
        <taxon>Pseudomonadati</taxon>
        <taxon>Pseudomonadota</taxon>
        <taxon>Alphaproteobacteria</taxon>
        <taxon>Hyphomicrobiales</taxon>
        <taxon>Pleomorphomonadaceae</taxon>
        <taxon>Pleomorphomonas</taxon>
    </lineage>
</organism>
<feature type="domain" description="Acylphosphatase-like" evidence="10">
    <location>
        <begin position="15"/>
        <end position="99"/>
    </location>
</feature>
<dbReference type="EMBL" id="PJNW01000002">
    <property type="protein sequence ID" value="PKR91122.1"/>
    <property type="molecule type" value="Genomic_DNA"/>
</dbReference>
<dbReference type="InterPro" id="IPR051060">
    <property type="entry name" value="Carbamoyltrans_HypF-like"/>
</dbReference>
<keyword evidence="3" id="KW-0436">Ligase</keyword>
<evidence type="ECO:0000259" key="11">
    <source>
        <dbReference type="PROSITE" id="PS51163"/>
    </source>
</evidence>
<keyword evidence="12" id="KW-0808">Transferase</keyword>
<dbReference type="GO" id="GO:0016874">
    <property type="term" value="F:ligase activity"/>
    <property type="evidence" value="ECO:0007669"/>
    <property type="project" value="UniProtKB-UniRule"/>
</dbReference>
<dbReference type="PIRSF" id="PIRSF006256">
    <property type="entry name" value="CMPcnvr_hdrg_mat"/>
    <property type="match status" value="1"/>
</dbReference>
<dbReference type="SUPFAM" id="SSF55821">
    <property type="entry name" value="YrdC/RibB"/>
    <property type="match status" value="1"/>
</dbReference>
<keyword evidence="4" id="KW-0479">Metal-binding</keyword>
<dbReference type="InterPro" id="IPR041440">
    <property type="entry name" value="HypF_C"/>
</dbReference>
<evidence type="ECO:0000256" key="1">
    <source>
        <dbReference type="ARBA" id="ARBA00004711"/>
    </source>
</evidence>
<evidence type="ECO:0000256" key="7">
    <source>
        <dbReference type="ARBA" id="ARBA00048220"/>
    </source>
</evidence>
<dbReference type="PROSITE" id="PS00150">
    <property type="entry name" value="ACYLPHOSPHATASE_1"/>
    <property type="match status" value="1"/>
</dbReference>
<dbReference type="OrthoDB" id="9808093at2"/>
<dbReference type="Pfam" id="PF22521">
    <property type="entry name" value="HypF_C_2"/>
    <property type="match status" value="1"/>
</dbReference>
<gene>
    <name evidence="12" type="primary">hypF</name>
    <name evidence="12" type="ORF">CXZ10_05620</name>
</gene>
<evidence type="ECO:0000256" key="6">
    <source>
        <dbReference type="ARBA" id="ARBA00022833"/>
    </source>
</evidence>
<dbReference type="AlphaFoldDB" id="A0A1I4Q9W1"/>
<dbReference type="EC" id="6.2.-.-" evidence="8"/>
<dbReference type="InterPro" id="IPR006070">
    <property type="entry name" value="Sua5-like_dom"/>
</dbReference>
<protein>
    <recommendedName>
        <fullName evidence="8">Carbamoyltransferase HypF</fullName>
        <ecNumber evidence="8">6.2.-.-</ecNumber>
    </recommendedName>
</protein>
<dbReference type="GO" id="GO:0003998">
    <property type="term" value="F:acylphosphatase activity"/>
    <property type="evidence" value="ECO:0007669"/>
    <property type="project" value="UniProtKB-EC"/>
</dbReference>
<evidence type="ECO:0000256" key="3">
    <source>
        <dbReference type="ARBA" id="ARBA00022598"/>
    </source>
</evidence>
<dbReference type="Pfam" id="PF00708">
    <property type="entry name" value="Acylphosphatase"/>
    <property type="match status" value="1"/>
</dbReference>
<comment type="catalytic activity">
    <reaction evidence="7 8">
        <text>C-terminal L-cysteinyl-[HypE protein] + carbamoyl phosphate + ATP + H2O = C-terminal S-carboxamide-L-cysteinyl-[HypE protein] + AMP + phosphate + diphosphate + H(+)</text>
        <dbReference type="Rhea" id="RHEA:55636"/>
        <dbReference type="Rhea" id="RHEA-COMP:14247"/>
        <dbReference type="Rhea" id="RHEA-COMP:14392"/>
        <dbReference type="ChEBI" id="CHEBI:15377"/>
        <dbReference type="ChEBI" id="CHEBI:15378"/>
        <dbReference type="ChEBI" id="CHEBI:30616"/>
        <dbReference type="ChEBI" id="CHEBI:33019"/>
        <dbReference type="ChEBI" id="CHEBI:43474"/>
        <dbReference type="ChEBI" id="CHEBI:58228"/>
        <dbReference type="ChEBI" id="CHEBI:76913"/>
        <dbReference type="ChEBI" id="CHEBI:139126"/>
        <dbReference type="ChEBI" id="CHEBI:456215"/>
    </reaction>
</comment>
<dbReference type="UniPathway" id="UPA00335"/>
<name>A0A1I4Q9W1_9HYPH</name>
<dbReference type="Gene3D" id="3.90.870.50">
    <property type="match status" value="1"/>
</dbReference>
<sequence length="754" mass="79236">MTAAPAPDAFAAVARLFLKVNGAVQGVGMRPFVHRLATECGLAGYVRNGADGVTIEVEGARVEEFVRRLETEIPPLARIDTLLRKDMPTAGDAEFVIRESLDGETMTRIVADAATCDACLGELFDPASRYFAYPFVNCTHCGPRYTITRRLPYDRRQTSMASFPMCPDCGAAYTDVRDRRFHAEPVACPTCGPKLSHPVSEIVDAIRAGRIVALKGIGGFHLVCDARNAEAVSALRARKAREFKPFALMVANAASISAIAEASPEEKKLCSSTARPIVLMRAKPGVMAPAVSPGLSRVGVMLAYAPVHHLLFAALAGHDFAGHDPHAANDFVLVATSANPGGEPLVVDDEDATRRLVGIADLIVTHDRAIVVRADDSVAQVIAGAPSFLRRARGYVPEPIALSEDGPATLALGAHLKSTVTLTRGREAFVSQHVGDLDTAETLKFYRETIAHLIDIVGVKPELVASDLHPDYRSSQMAEEFGPPVVRVQHHAAHVAAVAAEAGLDGPALGLALDGHGLGDDGGAWGGELLLVDGANHRRLGHLASLPLPGGDRAAREPWRMGAGALAALGRSYLAATFFPDRPLAGPIADRVATGADRLATTSLGRLFDAAAALLGVRAVQDYEGQAAMELEALVDKPIAFPGGFALENRVLSFAPLLAHFALARPDARTGAALFHGTLIEGFAALACHGATATGLTSVALGGGCLMNRVLAEGLSAALAQSNLTPLLARRLPANDGGLSFGQAVLARRAFSEI</sequence>
<dbReference type="InterPro" id="IPR017968">
    <property type="entry name" value="Acylphosphatase_CS"/>
</dbReference>
<dbReference type="PROSITE" id="PS51163">
    <property type="entry name" value="YRDC"/>
    <property type="match status" value="1"/>
</dbReference>
<dbReference type="NCBIfam" id="TIGR00143">
    <property type="entry name" value="hypF"/>
    <property type="match status" value="1"/>
</dbReference>
<evidence type="ECO:0000256" key="4">
    <source>
        <dbReference type="ARBA" id="ARBA00022723"/>
    </source>
</evidence>
<dbReference type="Proteomes" id="UP000233491">
    <property type="component" value="Unassembled WGS sequence"/>
</dbReference>
<feature type="domain" description="YrdC-like" evidence="11">
    <location>
        <begin position="196"/>
        <end position="394"/>
    </location>
</feature>
<dbReference type="GO" id="GO:0003725">
    <property type="term" value="F:double-stranded RNA binding"/>
    <property type="evidence" value="ECO:0007669"/>
    <property type="project" value="InterPro"/>
</dbReference>
<dbReference type="InterPro" id="IPR011125">
    <property type="entry name" value="Znf_HypF"/>
</dbReference>
<dbReference type="Pfam" id="PF07503">
    <property type="entry name" value="zf-HYPF"/>
    <property type="match status" value="2"/>
</dbReference>
<dbReference type="Gene3D" id="3.30.420.360">
    <property type="match status" value="1"/>
</dbReference>
<dbReference type="SUPFAM" id="SSF54975">
    <property type="entry name" value="Acylphosphatase/BLUF domain-like"/>
    <property type="match status" value="1"/>
</dbReference>
<dbReference type="GO" id="GO:0008270">
    <property type="term" value="F:zinc ion binding"/>
    <property type="evidence" value="ECO:0007669"/>
    <property type="project" value="UniProtKB-KW"/>
</dbReference>
<dbReference type="RefSeq" id="WP_101288377.1">
    <property type="nucleotide sequence ID" value="NZ_FOUQ01000001.1"/>
</dbReference>
<keyword evidence="6" id="KW-0862">Zinc</keyword>
<comment type="catalytic activity">
    <reaction evidence="9">
        <text>an acyl phosphate + H2O = a carboxylate + phosphate + H(+)</text>
        <dbReference type="Rhea" id="RHEA:14965"/>
        <dbReference type="ChEBI" id="CHEBI:15377"/>
        <dbReference type="ChEBI" id="CHEBI:15378"/>
        <dbReference type="ChEBI" id="CHEBI:29067"/>
        <dbReference type="ChEBI" id="CHEBI:43474"/>
        <dbReference type="ChEBI" id="CHEBI:59918"/>
        <dbReference type="EC" id="3.6.1.7"/>
    </reaction>
</comment>
<comment type="pathway">
    <text evidence="1 8">Protein modification; [NiFe] hydrogenase maturation.</text>
</comment>
<keyword evidence="5" id="KW-0863">Zinc-finger</keyword>
<keyword evidence="9" id="KW-0378">Hydrolase</keyword>
<reference evidence="12 13" key="1">
    <citation type="submission" date="2017-12" db="EMBL/GenBank/DDBJ databases">
        <title>Anaerobic carbon monoxide metabolism by Pleomorphomonas carboxyditropha sp. nov., a new mesophilic hydrogenogenic carboxidotroph.</title>
        <authorList>
            <person name="Esquivel-Elizondo S."/>
            <person name="Krajmalnik-Brown R."/>
        </authorList>
    </citation>
    <scope>NUCLEOTIDE SEQUENCE [LARGE SCALE GENOMIC DNA]</scope>
    <source>
        <strain evidence="12 13">R5-392</strain>
    </source>
</reference>
<feature type="active site" evidence="9">
    <location>
        <position position="48"/>
    </location>
</feature>
<dbReference type="InterPro" id="IPR036046">
    <property type="entry name" value="Acylphosphatase-like_dom_sf"/>
</dbReference>
<comment type="function">
    <text evidence="8">Involved in the maturation of [NiFe] hydrogenases. Along with HypE, it catalyzes the synthesis of the CN ligands of the active site iron of [NiFe]-hydrogenases. HypF functions as a carbamoyl transferase using carbamoylphosphate as a substrate and transferring the carboxamido moiety in an ATP-dependent reaction to the thiolate of the C-terminal cysteine of HypE yielding a protein-S-carboxamide.</text>
</comment>
<evidence type="ECO:0000256" key="9">
    <source>
        <dbReference type="PROSITE-ProRule" id="PRU00520"/>
    </source>
</evidence>
<dbReference type="InterPro" id="IPR017945">
    <property type="entry name" value="DHBP_synth_RibB-like_a/b_dom"/>
</dbReference>
<accession>A0A1I4Q9W1</accession>
<evidence type="ECO:0000256" key="8">
    <source>
        <dbReference type="PIRNR" id="PIRNR006256"/>
    </source>
</evidence>
<dbReference type="GO" id="GO:0051604">
    <property type="term" value="P:protein maturation"/>
    <property type="evidence" value="ECO:0007669"/>
    <property type="project" value="TreeGrafter"/>
</dbReference>
<evidence type="ECO:0000259" key="10">
    <source>
        <dbReference type="PROSITE" id="PS51160"/>
    </source>
</evidence>
<proteinExistence type="inferred from homology"/>
<dbReference type="InterPro" id="IPR004421">
    <property type="entry name" value="Carbamoyltransferase_HypF"/>
</dbReference>
<evidence type="ECO:0000256" key="2">
    <source>
        <dbReference type="ARBA" id="ARBA00008097"/>
    </source>
</evidence>
<dbReference type="PROSITE" id="PS51160">
    <property type="entry name" value="ACYLPHOSPHATASE_3"/>
    <property type="match status" value="1"/>
</dbReference>
<evidence type="ECO:0000256" key="5">
    <source>
        <dbReference type="ARBA" id="ARBA00022771"/>
    </source>
</evidence>
<evidence type="ECO:0000313" key="12">
    <source>
        <dbReference type="EMBL" id="PKR91122.1"/>
    </source>
</evidence>
<dbReference type="InterPro" id="IPR001792">
    <property type="entry name" value="Acylphosphatase-like_dom"/>
</dbReference>
<dbReference type="Pfam" id="PF01300">
    <property type="entry name" value="Sua5_yciO_yrdC"/>
    <property type="match status" value="1"/>
</dbReference>